<dbReference type="Gene3D" id="1.25.40.10">
    <property type="entry name" value="Tetratricopeptide repeat domain"/>
    <property type="match status" value="2"/>
</dbReference>
<dbReference type="RefSeq" id="WP_011713383.1">
    <property type="nucleotide sequence ID" value="NC_008576.1"/>
</dbReference>
<organism evidence="2 3">
    <name type="scientific">Magnetococcus marinus (strain ATCC BAA-1437 / JCM 17883 / MC-1)</name>
    <dbReference type="NCBI Taxonomy" id="156889"/>
    <lineage>
        <taxon>Bacteria</taxon>
        <taxon>Pseudomonadati</taxon>
        <taxon>Pseudomonadota</taxon>
        <taxon>Magnetococcia</taxon>
        <taxon>Magnetococcales</taxon>
        <taxon>Magnetococcaceae</taxon>
        <taxon>Magnetococcus</taxon>
    </lineage>
</organism>
<dbReference type="InterPro" id="IPR019734">
    <property type="entry name" value="TPR_rpt"/>
</dbReference>
<dbReference type="SUPFAM" id="SSF48452">
    <property type="entry name" value="TPR-like"/>
    <property type="match status" value="1"/>
</dbReference>
<dbReference type="InterPro" id="IPR026634">
    <property type="entry name" value="TPST-like"/>
</dbReference>
<dbReference type="AlphaFoldDB" id="A0L8E2"/>
<dbReference type="HOGENOM" id="CLU_523570_0_0_5"/>
<dbReference type="eggNOG" id="COG0457">
    <property type="taxonomic scope" value="Bacteria"/>
</dbReference>
<sequence length="519" mass="59123">MPLPHTLQQAIDLHSQKRLEQAEPLYIQCLEQPEDRHTALENLTILKLEQGDNPSAYSYANLRLTEQPLSINAVNNVAIVCMRMGKLREADHYFSQLLPQYKENPTLFQNAALVKFQLAMEGFPTAESLLALAKDGVEQFPESPPLLHNLALSQFLSGQQQAAAQLYGECIRRQPNEALAYLRIYSGPGSRDEVLYQALLEQLQQGPQKDPLAWVNLLFARAHAEAAREDYATAYSYYQQANSALRKVRRPVVHQEKMMTLKLESIKEQLQGFKLSPWQGPNPIFILGMPRSGTTLVEEIVARHSSVTPAGELPLLNEALGALMAPLMAGESLPVEQVAESILEARSYYRKELKARQITTPWYTDKSPGNFRFAGILPVLFPEAKIIHCQRDPVETLFSCYRSYFFEGHGWTTTPADLVDYYHYYQRTMQTWESWHPGRMIEVNYEGLVEQPQAQTQALYGALGWSWQPHYAEFKAHPQRPVLTQTLDQVRQPIHRQGINRVQHYPEFAQAVASQLLKP</sequence>
<dbReference type="EMBL" id="CP000471">
    <property type="protein sequence ID" value="ABK44235.1"/>
    <property type="molecule type" value="Genomic_DNA"/>
</dbReference>
<evidence type="ECO:0000313" key="2">
    <source>
        <dbReference type="EMBL" id="ABK44235.1"/>
    </source>
</evidence>
<dbReference type="Proteomes" id="UP000002586">
    <property type="component" value="Chromosome"/>
</dbReference>
<gene>
    <name evidence="2" type="ordered locus">Mmc1_1727</name>
</gene>
<name>A0L8E2_MAGMM</name>
<reference evidence="2 3" key="2">
    <citation type="journal article" date="2012" name="Int. J. Syst. Evol. Microbiol.">
        <title>Magnetococcus marinus gen. nov., sp. nov., a marine, magnetotactic bacterium that represents a novel lineage (Magnetococcaceae fam. nov.; Magnetococcales ord. nov.) at the base of the Alphaproteobacteria.</title>
        <authorList>
            <person name="Bazylinski D.A."/>
            <person name="Williams T.J."/>
            <person name="Lefevre C.T."/>
            <person name="Berg R.J."/>
            <person name="Zhang C.L."/>
            <person name="Bowser S.S."/>
            <person name="Dean A.J."/>
            <person name="Beveridge T.J."/>
        </authorList>
    </citation>
    <scope>NUCLEOTIDE SEQUENCE [LARGE SCALE GENOMIC DNA]</scope>
    <source>
        <strain evidence="3">ATCC BAA-1437 / JCM 17883 / MC-1</strain>
    </source>
</reference>
<dbReference type="OrthoDB" id="9800698at2"/>
<dbReference type="GO" id="GO:0008476">
    <property type="term" value="F:protein-tyrosine sulfotransferase activity"/>
    <property type="evidence" value="ECO:0007669"/>
    <property type="project" value="InterPro"/>
</dbReference>
<protein>
    <submittedName>
        <fullName evidence="2">Sulfotransferase</fullName>
    </submittedName>
</protein>
<dbReference type="PANTHER" id="PTHR12788">
    <property type="entry name" value="PROTEIN-TYROSINE SULFOTRANSFERASE 2"/>
    <property type="match status" value="1"/>
</dbReference>
<dbReference type="Pfam" id="PF13469">
    <property type="entry name" value="Sulfotransfer_3"/>
    <property type="match status" value="1"/>
</dbReference>
<keyword evidence="1 2" id="KW-0808">Transferase</keyword>
<evidence type="ECO:0000313" key="3">
    <source>
        <dbReference type="Proteomes" id="UP000002586"/>
    </source>
</evidence>
<dbReference type="Gene3D" id="3.40.50.300">
    <property type="entry name" value="P-loop containing nucleotide triphosphate hydrolases"/>
    <property type="match status" value="1"/>
</dbReference>
<dbReference type="InterPro" id="IPR027417">
    <property type="entry name" value="P-loop_NTPase"/>
</dbReference>
<accession>A0L8E2</accession>
<dbReference type="STRING" id="156889.Mmc1_1727"/>
<proteinExistence type="predicted"/>
<keyword evidence="3" id="KW-1185">Reference proteome</keyword>
<dbReference type="PANTHER" id="PTHR12788:SF10">
    <property type="entry name" value="PROTEIN-TYROSINE SULFOTRANSFERASE"/>
    <property type="match status" value="1"/>
</dbReference>
<dbReference type="SUPFAM" id="SSF52540">
    <property type="entry name" value="P-loop containing nucleoside triphosphate hydrolases"/>
    <property type="match status" value="1"/>
</dbReference>
<dbReference type="KEGG" id="mgm:Mmc1_1727"/>
<evidence type="ECO:0000256" key="1">
    <source>
        <dbReference type="ARBA" id="ARBA00022679"/>
    </source>
</evidence>
<dbReference type="InterPro" id="IPR011990">
    <property type="entry name" value="TPR-like_helical_dom_sf"/>
</dbReference>
<reference evidence="3" key="1">
    <citation type="journal article" date="2009" name="Appl. Environ. Microbiol.">
        <title>Complete genome sequence of the chemolithoautotrophic marine magnetotactic coccus strain MC-1.</title>
        <authorList>
            <person name="Schubbe S."/>
            <person name="Williams T.J."/>
            <person name="Xie G."/>
            <person name="Kiss H.E."/>
            <person name="Brettin T.S."/>
            <person name="Martinez D."/>
            <person name="Ross C.A."/>
            <person name="Schuler D."/>
            <person name="Cox B.L."/>
            <person name="Nealson K.H."/>
            <person name="Bazylinski D.A."/>
        </authorList>
    </citation>
    <scope>NUCLEOTIDE SEQUENCE [LARGE SCALE GENOMIC DNA]</scope>
    <source>
        <strain evidence="3">ATCC BAA-1437 / JCM 17883 / MC-1</strain>
    </source>
</reference>
<dbReference type="SMART" id="SM00028">
    <property type="entry name" value="TPR"/>
    <property type="match status" value="3"/>
</dbReference>